<feature type="chain" id="PRO_5046017386" description="SMP-30/Gluconolactonase/LRE-like region domain-containing protein" evidence="2">
    <location>
        <begin position="24"/>
        <end position="324"/>
    </location>
</feature>
<dbReference type="SUPFAM" id="SSF101898">
    <property type="entry name" value="NHL repeat"/>
    <property type="match status" value="1"/>
</dbReference>
<sequence>MARHLTVVSLLIQLFILSCRGQALSPAPAKGPTISAANATAPPAPADPEPLPSVPVARYSGFAAPESVLYDAEADRYLVSNVNGDTVGKDNNGFISVLAPDGRILDLKWIEGGKNRVKLDAPKGLALVKGVLYVTDISVIRTFDAKTGAPKGDIPIPGSTFLNDLSASPDGNVYVSDSGFADGSYDPVWTDAVYVIEKGRAAPKLVAKGKDVVGPRPNGLAWTDKGLVVCTFATNEIYRLDEKGNKRDITKTPGAGLTGIVAVGDSLLVTSWQGSSIYRGKLGGSFRVALASQKTPADIGYDSKRARLLVPHYLEDTVEAFQLD</sequence>
<name>A0ABZ2M6V0_9BACT</name>
<evidence type="ECO:0000313" key="3">
    <source>
        <dbReference type="EMBL" id="WXB18241.1"/>
    </source>
</evidence>
<accession>A0ABZ2M6V0</accession>
<keyword evidence="4" id="KW-1185">Reference proteome</keyword>
<dbReference type="Gene3D" id="2.120.10.30">
    <property type="entry name" value="TolB, C-terminal domain"/>
    <property type="match status" value="1"/>
</dbReference>
<feature type="region of interest" description="Disordered" evidence="1">
    <location>
        <begin position="30"/>
        <end position="50"/>
    </location>
</feature>
<feature type="signal peptide" evidence="2">
    <location>
        <begin position="1"/>
        <end position="23"/>
    </location>
</feature>
<protein>
    <recommendedName>
        <fullName evidence="5">SMP-30/Gluconolactonase/LRE-like region domain-containing protein</fullName>
    </recommendedName>
</protein>
<keyword evidence="2" id="KW-0732">Signal</keyword>
<organism evidence="3 4">
    <name type="scientific">Pendulispora albinea</name>
    <dbReference type="NCBI Taxonomy" id="2741071"/>
    <lineage>
        <taxon>Bacteria</taxon>
        <taxon>Pseudomonadati</taxon>
        <taxon>Myxococcota</taxon>
        <taxon>Myxococcia</taxon>
        <taxon>Myxococcales</taxon>
        <taxon>Sorangiineae</taxon>
        <taxon>Pendulisporaceae</taxon>
        <taxon>Pendulispora</taxon>
    </lineage>
</organism>
<dbReference type="RefSeq" id="WP_394827883.1">
    <property type="nucleotide sequence ID" value="NZ_CP089984.1"/>
</dbReference>
<gene>
    <name evidence="3" type="ORF">LZC94_13375</name>
</gene>
<reference evidence="3 4" key="1">
    <citation type="submission" date="2021-12" db="EMBL/GenBank/DDBJ databases">
        <title>Discovery of the Pendulisporaceae a myxobacterial family with distinct sporulation behavior and unique specialized metabolism.</title>
        <authorList>
            <person name="Garcia R."/>
            <person name="Popoff A."/>
            <person name="Bader C.D."/>
            <person name="Loehr J."/>
            <person name="Walesch S."/>
            <person name="Walt C."/>
            <person name="Boldt J."/>
            <person name="Bunk B."/>
            <person name="Haeckl F.J.F.P.J."/>
            <person name="Gunesch A.P."/>
            <person name="Birkelbach J."/>
            <person name="Nuebel U."/>
            <person name="Pietschmann T."/>
            <person name="Bach T."/>
            <person name="Mueller R."/>
        </authorList>
    </citation>
    <scope>NUCLEOTIDE SEQUENCE [LARGE SCALE GENOMIC DNA]</scope>
    <source>
        <strain evidence="3 4">MSr11954</strain>
    </source>
</reference>
<dbReference type="Proteomes" id="UP001370348">
    <property type="component" value="Chromosome"/>
</dbReference>
<dbReference type="PROSITE" id="PS51257">
    <property type="entry name" value="PROKAR_LIPOPROTEIN"/>
    <property type="match status" value="1"/>
</dbReference>
<evidence type="ECO:0000256" key="1">
    <source>
        <dbReference type="SAM" id="MobiDB-lite"/>
    </source>
</evidence>
<dbReference type="InterPro" id="IPR011042">
    <property type="entry name" value="6-blade_b-propeller_TolB-like"/>
</dbReference>
<evidence type="ECO:0000313" key="4">
    <source>
        <dbReference type="Proteomes" id="UP001370348"/>
    </source>
</evidence>
<dbReference type="EMBL" id="CP089984">
    <property type="protein sequence ID" value="WXB18241.1"/>
    <property type="molecule type" value="Genomic_DNA"/>
</dbReference>
<evidence type="ECO:0000256" key="2">
    <source>
        <dbReference type="SAM" id="SignalP"/>
    </source>
</evidence>
<proteinExistence type="predicted"/>
<evidence type="ECO:0008006" key="5">
    <source>
        <dbReference type="Google" id="ProtNLM"/>
    </source>
</evidence>